<dbReference type="Proteomes" id="UP000070328">
    <property type="component" value="Unassembled WGS sequence"/>
</dbReference>
<comment type="caution">
    <text evidence="1">The sequence shown here is derived from an EMBL/GenBank/DDBJ whole genome shotgun (WGS) entry which is preliminary data.</text>
</comment>
<dbReference type="AlphaFoldDB" id="A0A135SES0"/>
<gene>
    <name evidence="1" type="ORF">CSIM01_00319</name>
</gene>
<keyword evidence="2" id="KW-1185">Reference proteome</keyword>
<proteinExistence type="predicted"/>
<evidence type="ECO:0000313" key="1">
    <source>
        <dbReference type="EMBL" id="KXH34408.1"/>
    </source>
</evidence>
<accession>A0A135SES0</accession>
<dbReference type="EMBL" id="JFBX01000586">
    <property type="protein sequence ID" value="KXH34408.1"/>
    <property type="molecule type" value="Genomic_DNA"/>
</dbReference>
<evidence type="ECO:0000313" key="2">
    <source>
        <dbReference type="Proteomes" id="UP000070328"/>
    </source>
</evidence>
<sequence length="273" mass="31045">MTSYDRDVVVNCLKRHYELLVRMGYLDVSAVELPPAAGWSDTELRVDALRAMGRSETVIDLLRHIPFVHENEESDPVEIYTETFPLRYLRDGRWFGGANGIHGDGAEVFANTALLDLGFAPFDGPVPADMVSLTHADEGIWWLIDTNQGCIYPYGTEFDKREEDVPADKQWLVVDPVPIQAYFDKIYAQVGNLDVVPAPRSGKWEARVVEEYTEEGQTFPRLVQEIKRLYVEHGWPNAFRREEFVQAVERTRAAFIEAGLGQDDDDEDDEMTG</sequence>
<protein>
    <submittedName>
        <fullName evidence="1">Uncharacterized protein</fullName>
    </submittedName>
</protein>
<dbReference type="OrthoDB" id="5343383at2759"/>
<organism evidence="1 2">
    <name type="scientific">Colletotrichum simmondsii</name>
    <dbReference type="NCBI Taxonomy" id="703756"/>
    <lineage>
        <taxon>Eukaryota</taxon>
        <taxon>Fungi</taxon>
        <taxon>Dikarya</taxon>
        <taxon>Ascomycota</taxon>
        <taxon>Pezizomycotina</taxon>
        <taxon>Sordariomycetes</taxon>
        <taxon>Hypocreomycetidae</taxon>
        <taxon>Glomerellales</taxon>
        <taxon>Glomerellaceae</taxon>
        <taxon>Colletotrichum</taxon>
        <taxon>Colletotrichum acutatum species complex</taxon>
    </lineage>
</organism>
<reference evidence="1 2" key="1">
    <citation type="submission" date="2014-02" db="EMBL/GenBank/DDBJ databases">
        <title>The genome sequence of Colletotrichum simmondsii CBS122122.</title>
        <authorList>
            <person name="Baroncelli R."/>
            <person name="Thon M.R."/>
        </authorList>
    </citation>
    <scope>NUCLEOTIDE SEQUENCE [LARGE SCALE GENOMIC DNA]</scope>
    <source>
        <strain evidence="1 2">CBS122122</strain>
    </source>
</reference>
<name>A0A135SES0_9PEZI</name>